<evidence type="ECO:0000256" key="4">
    <source>
        <dbReference type="ARBA" id="ARBA00022840"/>
    </source>
</evidence>
<dbReference type="PANTHER" id="PTHR10953">
    <property type="entry name" value="UBIQUITIN-ACTIVATING ENZYME E1"/>
    <property type="match status" value="1"/>
</dbReference>
<evidence type="ECO:0000256" key="10">
    <source>
        <dbReference type="ARBA" id="ARBA00075110"/>
    </source>
</evidence>
<evidence type="ECO:0000313" key="15">
    <source>
        <dbReference type="Proteomes" id="UP000032049"/>
    </source>
</evidence>
<dbReference type="GO" id="GO:0008641">
    <property type="term" value="F:ubiquitin-like modifier activating enzyme activity"/>
    <property type="evidence" value="ECO:0007669"/>
    <property type="project" value="InterPro"/>
</dbReference>
<dbReference type="CDD" id="cd00757">
    <property type="entry name" value="ThiF_MoeB_HesA_family"/>
    <property type="match status" value="1"/>
</dbReference>
<evidence type="ECO:0000256" key="8">
    <source>
        <dbReference type="ARBA" id="ARBA00066884"/>
    </source>
</evidence>
<evidence type="ECO:0000256" key="9">
    <source>
        <dbReference type="ARBA" id="ARBA00073635"/>
    </source>
</evidence>
<dbReference type="Pfam" id="PF00899">
    <property type="entry name" value="ThiF"/>
    <property type="match status" value="1"/>
</dbReference>
<keyword evidence="15" id="KW-1185">Reference proteome</keyword>
<dbReference type="GO" id="GO:0008146">
    <property type="term" value="F:sulfotransferase activity"/>
    <property type="evidence" value="ECO:0007669"/>
    <property type="project" value="TreeGrafter"/>
</dbReference>
<comment type="subunit">
    <text evidence="7">Homodimer. Forms a stable heterotetrameric complex of 2 MoeB and 2 MoaD during adenylation of MoaD.</text>
</comment>
<evidence type="ECO:0000256" key="3">
    <source>
        <dbReference type="ARBA" id="ARBA00022741"/>
    </source>
</evidence>
<dbReference type="InterPro" id="IPR035985">
    <property type="entry name" value="Ubiquitin-activating_enz"/>
</dbReference>
<proteinExistence type="inferred from homology"/>
<evidence type="ECO:0000256" key="5">
    <source>
        <dbReference type="ARBA" id="ARBA00052218"/>
    </source>
</evidence>
<dbReference type="Gene3D" id="3.40.250.10">
    <property type="entry name" value="Rhodanese-like domain"/>
    <property type="match status" value="1"/>
</dbReference>
<feature type="domain" description="Rhodanese" evidence="13">
    <location>
        <begin position="288"/>
        <end position="369"/>
    </location>
</feature>
<evidence type="ECO:0000256" key="12">
    <source>
        <dbReference type="ARBA" id="ARBA00078531"/>
    </source>
</evidence>
<evidence type="ECO:0000256" key="1">
    <source>
        <dbReference type="ARBA" id="ARBA00009919"/>
    </source>
</evidence>
<dbReference type="Proteomes" id="UP000032049">
    <property type="component" value="Unassembled WGS sequence"/>
</dbReference>
<keyword evidence="2" id="KW-0808">Transferase</keyword>
<keyword evidence="3" id="KW-0547">Nucleotide-binding</keyword>
<dbReference type="PROSITE" id="PS50206">
    <property type="entry name" value="RHODANESE_3"/>
    <property type="match status" value="1"/>
</dbReference>
<comment type="function">
    <text evidence="6">Catalyzes the adenylation by ATP of the carboxyl group of the C-terminal glycine of sulfur carrier protein MoaD.</text>
</comment>
<dbReference type="PANTHER" id="PTHR10953:SF102">
    <property type="entry name" value="ADENYLYLTRANSFERASE AND SULFURTRANSFERASE MOCS3"/>
    <property type="match status" value="1"/>
</dbReference>
<sequence length="369" mass="40102">MNIKGEARYQRQMLLKDFGYAGQEKLFKAKVLVIGAGGLGCPVLQYLAAAGIGTLGIVDNDVIELSNLHRQILYTVADVGLSKADCAAERLKKFNPDITVKSYPVQLNNQNAIAILQEYDMVIDGSDNFPTRYMINDACVLLDKPLIYAALSESEGQVSVFNVAGPDGVKVNYRDLFPAAPRPGEVLNCSEAGVLGVLPGIIGTMQANEAIKLISGIGEPLISQLMIYNLYTSQTYKIRLSPAGQTKTDLPGNLESFSKMNYDWFCGIKQNTGEVKEMSPGEFRAVAGDESFTIIDVREPGELPAASGFSYLSLPLSAIREEIPQVEGNKVILFCHSGIRSIIAGELLLEAYPDKEFYSLKGGVLRLDS</sequence>
<dbReference type="SUPFAM" id="SSF69572">
    <property type="entry name" value="Activating enzymes of the ubiquitin-like proteins"/>
    <property type="match status" value="1"/>
</dbReference>
<organism evidence="14 15">
    <name type="scientific">Pedobacter lusitanus</name>
    <dbReference type="NCBI Taxonomy" id="1503925"/>
    <lineage>
        <taxon>Bacteria</taxon>
        <taxon>Pseudomonadati</taxon>
        <taxon>Bacteroidota</taxon>
        <taxon>Sphingobacteriia</taxon>
        <taxon>Sphingobacteriales</taxon>
        <taxon>Sphingobacteriaceae</taxon>
        <taxon>Pedobacter</taxon>
    </lineage>
</organism>
<dbReference type="EMBL" id="JXRA01000008">
    <property type="protein sequence ID" value="KIO78603.1"/>
    <property type="molecule type" value="Genomic_DNA"/>
</dbReference>
<evidence type="ECO:0000256" key="7">
    <source>
        <dbReference type="ARBA" id="ARBA00063809"/>
    </source>
</evidence>
<comment type="caution">
    <text evidence="14">The sequence shown here is derived from an EMBL/GenBank/DDBJ whole genome shotgun (WGS) entry which is preliminary data.</text>
</comment>
<dbReference type="GO" id="GO:0004792">
    <property type="term" value="F:thiosulfate-cyanide sulfurtransferase activity"/>
    <property type="evidence" value="ECO:0007669"/>
    <property type="project" value="TreeGrafter"/>
</dbReference>
<dbReference type="InterPro" id="IPR001763">
    <property type="entry name" value="Rhodanese-like_dom"/>
</dbReference>
<evidence type="ECO:0000256" key="2">
    <source>
        <dbReference type="ARBA" id="ARBA00022679"/>
    </source>
</evidence>
<evidence type="ECO:0000313" key="14">
    <source>
        <dbReference type="EMBL" id="KIO78603.1"/>
    </source>
</evidence>
<dbReference type="EC" id="2.7.7.80" evidence="8"/>
<dbReference type="RefSeq" id="WP_041878012.1">
    <property type="nucleotide sequence ID" value="NZ_CP157278.1"/>
</dbReference>
<reference evidence="14 15" key="1">
    <citation type="submission" date="2015-01" db="EMBL/GenBank/DDBJ databases">
        <title>Draft genome sequence of Pedobacter sp. NL19 isolated from sludge of an effluent treatment pond in an abandoned uranium mine.</title>
        <authorList>
            <person name="Santos T."/>
            <person name="Caetano T."/>
            <person name="Covas C."/>
            <person name="Cruz A."/>
            <person name="Mendo S."/>
        </authorList>
    </citation>
    <scope>NUCLEOTIDE SEQUENCE [LARGE SCALE GENOMIC DNA]</scope>
    <source>
        <strain evidence="14 15">NL19</strain>
    </source>
</reference>
<dbReference type="InterPro" id="IPR045886">
    <property type="entry name" value="ThiF/MoeB/HesA"/>
</dbReference>
<accession>A0A0D0F9Y4</accession>
<evidence type="ECO:0000259" key="13">
    <source>
        <dbReference type="PROSITE" id="PS50206"/>
    </source>
</evidence>
<dbReference type="InterPro" id="IPR000594">
    <property type="entry name" value="ThiF_NAD_FAD-bd"/>
</dbReference>
<evidence type="ECO:0000256" key="11">
    <source>
        <dbReference type="ARBA" id="ARBA00075328"/>
    </source>
</evidence>
<gene>
    <name evidence="14" type="ORF">TH53_02265</name>
</gene>
<evidence type="ECO:0000256" key="6">
    <source>
        <dbReference type="ARBA" id="ARBA00055169"/>
    </source>
</evidence>
<dbReference type="OrthoDB" id="9804286at2"/>
<dbReference type="Gene3D" id="3.40.50.720">
    <property type="entry name" value="NAD(P)-binding Rossmann-like Domain"/>
    <property type="match status" value="1"/>
</dbReference>
<dbReference type="STRING" id="1503925.TH53_02265"/>
<comment type="similarity">
    <text evidence="1">Belongs to the HesA/MoeB/ThiF family.</text>
</comment>
<protein>
    <recommendedName>
        <fullName evidence="9">Molybdopterin-synthase adenylyltransferase</fullName>
        <ecNumber evidence="8">2.7.7.80</ecNumber>
    </recommendedName>
    <alternativeName>
        <fullName evidence="12">MoaD protein adenylase</fullName>
    </alternativeName>
    <alternativeName>
        <fullName evidence="10">Molybdopterin-converting factor subunit 1 adenylase</fullName>
    </alternativeName>
    <alternativeName>
        <fullName evidence="11">Sulfur carrier protein MoaD adenylyltransferase</fullName>
    </alternativeName>
</protein>
<dbReference type="GO" id="GO:0061605">
    <property type="term" value="F:molybdopterin-synthase adenylyltransferase activity"/>
    <property type="evidence" value="ECO:0007669"/>
    <property type="project" value="UniProtKB-EC"/>
</dbReference>
<dbReference type="CDD" id="cd00158">
    <property type="entry name" value="RHOD"/>
    <property type="match status" value="1"/>
</dbReference>
<comment type="catalytic activity">
    <reaction evidence="5">
        <text>[molybdopterin-synthase sulfur-carrier protein]-C-terminal Gly-Gly + ATP + H(+) = [molybdopterin-synthase sulfur-carrier protein]-C-terminal Gly-Gly-AMP + diphosphate</text>
        <dbReference type="Rhea" id="RHEA:43616"/>
        <dbReference type="Rhea" id="RHEA-COMP:12159"/>
        <dbReference type="Rhea" id="RHEA-COMP:12202"/>
        <dbReference type="ChEBI" id="CHEBI:15378"/>
        <dbReference type="ChEBI" id="CHEBI:30616"/>
        <dbReference type="ChEBI" id="CHEBI:33019"/>
        <dbReference type="ChEBI" id="CHEBI:90618"/>
        <dbReference type="ChEBI" id="CHEBI:90778"/>
        <dbReference type="EC" id="2.7.7.80"/>
    </reaction>
</comment>
<dbReference type="FunFam" id="3.40.50.720:FF:000033">
    <property type="entry name" value="Adenylyltransferase and sulfurtransferase MOCS3"/>
    <property type="match status" value="1"/>
</dbReference>
<dbReference type="InterPro" id="IPR036873">
    <property type="entry name" value="Rhodanese-like_dom_sf"/>
</dbReference>
<name>A0A0D0F9Y4_9SPHI</name>
<dbReference type="AlphaFoldDB" id="A0A0D0F9Y4"/>
<dbReference type="GO" id="GO:0005524">
    <property type="term" value="F:ATP binding"/>
    <property type="evidence" value="ECO:0007669"/>
    <property type="project" value="UniProtKB-KW"/>
</dbReference>
<dbReference type="GO" id="GO:0005829">
    <property type="term" value="C:cytosol"/>
    <property type="evidence" value="ECO:0007669"/>
    <property type="project" value="TreeGrafter"/>
</dbReference>
<keyword evidence="4" id="KW-0067">ATP-binding</keyword>